<gene>
    <name evidence="2" type="ORF">DKX38_017051</name>
</gene>
<feature type="signal peptide" evidence="1">
    <location>
        <begin position="1"/>
        <end position="16"/>
    </location>
</feature>
<protein>
    <submittedName>
        <fullName evidence="2">Uncharacterized protein</fullName>
    </submittedName>
</protein>
<dbReference type="PANTHER" id="PTHR34538:SF10">
    <property type="entry name" value="GENOME ASSEMBLY, CHROMOSOME: A06"/>
    <property type="match status" value="1"/>
</dbReference>
<evidence type="ECO:0000313" key="3">
    <source>
        <dbReference type="Proteomes" id="UP000326939"/>
    </source>
</evidence>
<accession>A0A5N5KU42</accession>
<evidence type="ECO:0000256" key="1">
    <source>
        <dbReference type="SAM" id="SignalP"/>
    </source>
</evidence>
<organism evidence="2 3">
    <name type="scientific">Salix brachista</name>
    <dbReference type="NCBI Taxonomy" id="2182728"/>
    <lineage>
        <taxon>Eukaryota</taxon>
        <taxon>Viridiplantae</taxon>
        <taxon>Streptophyta</taxon>
        <taxon>Embryophyta</taxon>
        <taxon>Tracheophyta</taxon>
        <taxon>Spermatophyta</taxon>
        <taxon>Magnoliopsida</taxon>
        <taxon>eudicotyledons</taxon>
        <taxon>Gunneridae</taxon>
        <taxon>Pentapetalae</taxon>
        <taxon>rosids</taxon>
        <taxon>fabids</taxon>
        <taxon>Malpighiales</taxon>
        <taxon>Salicaceae</taxon>
        <taxon>Saliceae</taxon>
        <taxon>Salix</taxon>
    </lineage>
</organism>
<proteinExistence type="predicted"/>
<sequence>MSPILLFLLYFRVLLQFNVMFIPKKMYTKGQKTKEKKNHKLPLRRICRAEDTGFEPGGYACNRHQNKRHEIILWKDCVNFPVWKTSFALLAQNDNLCGNEWSVGRLEDFGEENKRDIRTLYWRLKAAVRRAVKRKGGEMRFKFQYDPSSYALNFDDGGCNLGSTEHAFRHCKTLQESCLILWIYVVWVEEP</sequence>
<dbReference type="EMBL" id="VDCV01000011">
    <property type="protein sequence ID" value="KAB5533965.1"/>
    <property type="molecule type" value="Genomic_DNA"/>
</dbReference>
<name>A0A5N5KU42_9ROSI</name>
<evidence type="ECO:0000313" key="2">
    <source>
        <dbReference type="EMBL" id="KAB5533965.1"/>
    </source>
</evidence>
<dbReference type="Proteomes" id="UP000326939">
    <property type="component" value="Chromosome 11"/>
</dbReference>
<keyword evidence="1" id="KW-0732">Signal</keyword>
<dbReference type="PANTHER" id="PTHR34538">
    <property type="entry name" value="EXPRESSED PROTEIN"/>
    <property type="match status" value="1"/>
</dbReference>
<comment type="caution">
    <text evidence="2">The sequence shown here is derived from an EMBL/GenBank/DDBJ whole genome shotgun (WGS) entry which is preliminary data.</text>
</comment>
<reference evidence="3" key="1">
    <citation type="journal article" date="2019" name="Gigascience">
        <title>De novo genome assembly of the endangered Acer yangbiense, a plant species with extremely small populations endemic to Yunnan Province, China.</title>
        <authorList>
            <person name="Yang J."/>
            <person name="Wariss H.M."/>
            <person name="Tao L."/>
            <person name="Zhang R."/>
            <person name="Yun Q."/>
            <person name="Hollingsworth P."/>
            <person name="Dao Z."/>
            <person name="Luo G."/>
            <person name="Guo H."/>
            <person name="Ma Y."/>
            <person name="Sun W."/>
        </authorList>
    </citation>
    <scope>NUCLEOTIDE SEQUENCE [LARGE SCALE GENOMIC DNA]</scope>
    <source>
        <strain evidence="3">cv. br00</strain>
    </source>
</reference>
<feature type="chain" id="PRO_5024458974" evidence="1">
    <location>
        <begin position="17"/>
        <end position="191"/>
    </location>
</feature>
<dbReference type="AlphaFoldDB" id="A0A5N5KU42"/>
<keyword evidence="3" id="KW-1185">Reference proteome</keyword>